<dbReference type="Proteomes" id="UP000636709">
    <property type="component" value="Unassembled WGS sequence"/>
</dbReference>
<comment type="caution">
    <text evidence="1">The sequence shown here is derived from an EMBL/GenBank/DDBJ whole genome shotgun (WGS) entry which is preliminary data.</text>
</comment>
<protein>
    <submittedName>
        <fullName evidence="1">Uncharacterized protein</fullName>
    </submittedName>
</protein>
<gene>
    <name evidence="1" type="ORF">HU200_039158</name>
</gene>
<organism evidence="1 2">
    <name type="scientific">Digitaria exilis</name>
    <dbReference type="NCBI Taxonomy" id="1010633"/>
    <lineage>
        <taxon>Eukaryota</taxon>
        <taxon>Viridiplantae</taxon>
        <taxon>Streptophyta</taxon>
        <taxon>Embryophyta</taxon>
        <taxon>Tracheophyta</taxon>
        <taxon>Spermatophyta</taxon>
        <taxon>Magnoliopsida</taxon>
        <taxon>Liliopsida</taxon>
        <taxon>Poales</taxon>
        <taxon>Poaceae</taxon>
        <taxon>PACMAD clade</taxon>
        <taxon>Panicoideae</taxon>
        <taxon>Panicodae</taxon>
        <taxon>Paniceae</taxon>
        <taxon>Anthephorinae</taxon>
        <taxon>Digitaria</taxon>
    </lineage>
</organism>
<reference evidence="1" key="1">
    <citation type="submission" date="2020-07" db="EMBL/GenBank/DDBJ databases">
        <title>Genome sequence and genetic diversity analysis of an under-domesticated orphan crop, white fonio (Digitaria exilis).</title>
        <authorList>
            <person name="Bennetzen J.L."/>
            <person name="Chen S."/>
            <person name="Ma X."/>
            <person name="Wang X."/>
            <person name="Yssel A.E.J."/>
            <person name="Chaluvadi S.R."/>
            <person name="Johnson M."/>
            <person name="Gangashetty P."/>
            <person name="Hamidou F."/>
            <person name="Sanogo M.D."/>
            <person name="Zwaenepoel A."/>
            <person name="Wallace J."/>
            <person name="Van De Peer Y."/>
            <person name="Van Deynze A."/>
        </authorList>
    </citation>
    <scope>NUCLEOTIDE SEQUENCE</scope>
    <source>
        <tissue evidence="1">Leaves</tissue>
    </source>
</reference>
<dbReference type="AlphaFoldDB" id="A0A835EKA6"/>
<keyword evidence="2" id="KW-1185">Reference proteome</keyword>
<sequence>MLTAPLWPKLGRLVLA</sequence>
<accession>A0A835EKA6</accession>
<dbReference type="EMBL" id="JACEFO010001924">
    <property type="protein sequence ID" value="KAF8693739.1"/>
    <property type="molecule type" value="Genomic_DNA"/>
</dbReference>
<name>A0A835EKA6_9POAL</name>
<evidence type="ECO:0000313" key="1">
    <source>
        <dbReference type="EMBL" id="KAF8693739.1"/>
    </source>
</evidence>
<evidence type="ECO:0000313" key="2">
    <source>
        <dbReference type="Proteomes" id="UP000636709"/>
    </source>
</evidence>
<proteinExistence type="predicted"/>